<feature type="transmembrane region" description="Helical" evidence="6">
    <location>
        <begin position="73"/>
        <end position="93"/>
    </location>
</feature>
<evidence type="ECO:0000256" key="4">
    <source>
        <dbReference type="ARBA" id="ARBA00022989"/>
    </source>
</evidence>
<comment type="caution">
    <text evidence="7">The sequence shown here is derived from an EMBL/GenBank/DDBJ whole genome shotgun (WGS) entry which is preliminary data.</text>
</comment>
<dbReference type="GO" id="GO:0005886">
    <property type="term" value="C:plasma membrane"/>
    <property type="evidence" value="ECO:0007669"/>
    <property type="project" value="UniProtKB-SubCell"/>
</dbReference>
<keyword evidence="3 6" id="KW-0812">Transmembrane</keyword>
<keyword evidence="2" id="KW-1003">Cell membrane</keyword>
<evidence type="ECO:0000313" key="7">
    <source>
        <dbReference type="EMBL" id="RDB66948.1"/>
    </source>
</evidence>
<evidence type="ECO:0000256" key="2">
    <source>
        <dbReference type="ARBA" id="ARBA00022475"/>
    </source>
</evidence>
<dbReference type="GO" id="GO:0022857">
    <property type="term" value="F:transmembrane transporter activity"/>
    <property type="evidence" value="ECO:0007669"/>
    <property type="project" value="InterPro"/>
</dbReference>
<protein>
    <submittedName>
        <fullName evidence="7">APC family permease</fullName>
    </submittedName>
</protein>
<sequence length="471" mass="50587">MTEEQKAVSSANDAAQSQSAASEAALEAMGYKQELKRAMSVPDMLVYGLIFMVPIAPFGIYGGVFGDSGGMPALVYLVGMIAMVFTAFSYATLSQAFPVSGSVYGYTSRGINKPVGFVTGWTMLLDYLLVPTLLYVVAAQAMSGIVPEVPALIWGILFVAINTFVNIRGIELTVIVDRVAVVLEILCLGVFVVMGALWIATDPLSNGFTIQPFYNPETFNPGLVMSAVSLGVLSFLGFDGIATLSEEAKDAKKGPSKAMVGSLLIVGFLFMLQTYIAGCISPDGAVFANDPDNAFYLVAEVAGGKFLYVLCALATAIAWGIFNSLAAQTAISRILFAMSRDGNLPKALAKVHRKYQTPYVAAAFVGALSLVLVIVFEQLGIDAISRLVNFGALTSFCVLHVTVVWHFFIKERDGKVFTHLILPLLGFIIVGYTWISLDPASKTMGIIWVVAGIAYYFVLHKVMKKNVDLEV</sequence>
<feature type="transmembrane region" description="Helical" evidence="6">
    <location>
        <begin position="114"/>
        <end position="137"/>
    </location>
</feature>
<evidence type="ECO:0000313" key="8">
    <source>
        <dbReference type="Proteomes" id="UP000254000"/>
    </source>
</evidence>
<dbReference type="PIRSF" id="PIRSF006060">
    <property type="entry name" value="AA_transporter"/>
    <property type="match status" value="1"/>
</dbReference>
<feature type="transmembrane region" description="Helical" evidence="6">
    <location>
        <begin position="306"/>
        <end position="336"/>
    </location>
</feature>
<evidence type="ECO:0000256" key="5">
    <source>
        <dbReference type="ARBA" id="ARBA00023136"/>
    </source>
</evidence>
<feature type="transmembrane region" description="Helical" evidence="6">
    <location>
        <begin position="179"/>
        <end position="199"/>
    </location>
</feature>
<evidence type="ECO:0000256" key="3">
    <source>
        <dbReference type="ARBA" id="ARBA00022692"/>
    </source>
</evidence>
<keyword evidence="8" id="KW-1185">Reference proteome</keyword>
<evidence type="ECO:0000256" key="1">
    <source>
        <dbReference type="ARBA" id="ARBA00004651"/>
    </source>
</evidence>
<accession>A0A369M950</accession>
<organism evidence="7 8">
    <name type="scientific">Gordonibacter pamelaeae</name>
    <dbReference type="NCBI Taxonomy" id="471189"/>
    <lineage>
        <taxon>Bacteria</taxon>
        <taxon>Bacillati</taxon>
        <taxon>Actinomycetota</taxon>
        <taxon>Coriobacteriia</taxon>
        <taxon>Eggerthellales</taxon>
        <taxon>Eggerthellaceae</taxon>
        <taxon>Gordonibacter</taxon>
    </lineage>
</organism>
<keyword evidence="5 6" id="KW-0472">Membrane</keyword>
<evidence type="ECO:0000256" key="6">
    <source>
        <dbReference type="SAM" id="Phobius"/>
    </source>
</evidence>
<dbReference type="PANTHER" id="PTHR42770:SF16">
    <property type="entry name" value="AMINO ACID PERMEASE"/>
    <property type="match status" value="1"/>
</dbReference>
<dbReference type="AlphaFoldDB" id="A0A369M950"/>
<dbReference type="PANTHER" id="PTHR42770">
    <property type="entry name" value="AMINO ACID TRANSPORTER-RELATED"/>
    <property type="match status" value="1"/>
</dbReference>
<dbReference type="Pfam" id="PF13520">
    <property type="entry name" value="AA_permease_2"/>
    <property type="match status" value="1"/>
</dbReference>
<dbReference type="Gene3D" id="1.20.1740.10">
    <property type="entry name" value="Amino acid/polyamine transporter I"/>
    <property type="match status" value="1"/>
</dbReference>
<gene>
    <name evidence="7" type="ORF">C1877_00410</name>
</gene>
<feature type="transmembrane region" description="Helical" evidence="6">
    <location>
        <begin position="357"/>
        <end position="376"/>
    </location>
</feature>
<feature type="transmembrane region" description="Helical" evidence="6">
    <location>
        <begin position="416"/>
        <end position="435"/>
    </location>
</feature>
<feature type="transmembrane region" description="Helical" evidence="6">
    <location>
        <begin position="219"/>
        <end position="238"/>
    </location>
</feature>
<dbReference type="InterPro" id="IPR002293">
    <property type="entry name" value="AA/rel_permease1"/>
</dbReference>
<reference evidence="7 8" key="1">
    <citation type="journal article" date="2018" name="Elife">
        <title>Discovery and characterization of a prevalent human gut bacterial enzyme sufficient for the inactivation of a family of plant toxins.</title>
        <authorList>
            <person name="Koppel N."/>
            <person name="Bisanz J.E."/>
            <person name="Pandelia M.E."/>
            <person name="Turnbaugh P.J."/>
            <person name="Balskus E.P."/>
        </authorList>
    </citation>
    <scope>NUCLEOTIDE SEQUENCE [LARGE SCALE GENOMIC DNA]</scope>
    <source>
        <strain evidence="7 8">3C</strain>
    </source>
</reference>
<dbReference type="EMBL" id="PPTS01000001">
    <property type="protein sequence ID" value="RDB66948.1"/>
    <property type="molecule type" value="Genomic_DNA"/>
</dbReference>
<dbReference type="OrthoDB" id="9762947at2"/>
<feature type="transmembrane region" description="Helical" evidence="6">
    <location>
        <begin position="44"/>
        <end position="61"/>
    </location>
</feature>
<dbReference type="InterPro" id="IPR050367">
    <property type="entry name" value="APC_superfamily"/>
</dbReference>
<feature type="transmembrane region" description="Helical" evidence="6">
    <location>
        <begin position="258"/>
        <end position="277"/>
    </location>
</feature>
<feature type="transmembrane region" description="Helical" evidence="6">
    <location>
        <begin position="388"/>
        <end position="409"/>
    </location>
</feature>
<dbReference type="RefSeq" id="WP_015539218.1">
    <property type="nucleotide sequence ID" value="NZ_CABMMS010000001.1"/>
</dbReference>
<keyword evidence="4 6" id="KW-1133">Transmembrane helix</keyword>
<dbReference type="Proteomes" id="UP000254000">
    <property type="component" value="Unassembled WGS sequence"/>
</dbReference>
<dbReference type="GeneID" id="78358184"/>
<feature type="transmembrane region" description="Helical" evidence="6">
    <location>
        <begin position="149"/>
        <end position="167"/>
    </location>
</feature>
<comment type="subcellular location">
    <subcellularLocation>
        <location evidence="1">Cell membrane</location>
        <topology evidence="1">Multi-pass membrane protein</topology>
    </subcellularLocation>
</comment>
<name>A0A369M950_9ACTN</name>
<feature type="transmembrane region" description="Helical" evidence="6">
    <location>
        <begin position="441"/>
        <end position="459"/>
    </location>
</feature>
<proteinExistence type="predicted"/>